<organism evidence="1 2">
    <name type="scientific">Trifolium medium</name>
    <dbReference type="NCBI Taxonomy" id="97028"/>
    <lineage>
        <taxon>Eukaryota</taxon>
        <taxon>Viridiplantae</taxon>
        <taxon>Streptophyta</taxon>
        <taxon>Embryophyta</taxon>
        <taxon>Tracheophyta</taxon>
        <taxon>Spermatophyta</taxon>
        <taxon>Magnoliopsida</taxon>
        <taxon>eudicotyledons</taxon>
        <taxon>Gunneridae</taxon>
        <taxon>Pentapetalae</taxon>
        <taxon>rosids</taxon>
        <taxon>fabids</taxon>
        <taxon>Fabales</taxon>
        <taxon>Fabaceae</taxon>
        <taxon>Papilionoideae</taxon>
        <taxon>50 kb inversion clade</taxon>
        <taxon>NPAAA clade</taxon>
        <taxon>Hologalegina</taxon>
        <taxon>IRL clade</taxon>
        <taxon>Trifolieae</taxon>
        <taxon>Trifolium</taxon>
    </lineage>
</organism>
<dbReference type="Proteomes" id="UP000265520">
    <property type="component" value="Unassembled WGS sequence"/>
</dbReference>
<accession>A0A392S9U5</accession>
<evidence type="ECO:0000313" key="1">
    <source>
        <dbReference type="EMBL" id="MCI45242.1"/>
    </source>
</evidence>
<keyword evidence="2" id="KW-1185">Reference proteome</keyword>
<proteinExistence type="predicted"/>
<name>A0A392S9U5_9FABA</name>
<dbReference type="AlphaFoldDB" id="A0A392S9U5"/>
<dbReference type="EMBL" id="LXQA010341240">
    <property type="protein sequence ID" value="MCI45242.1"/>
    <property type="molecule type" value="Genomic_DNA"/>
</dbReference>
<reference evidence="1 2" key="1">
    <citation type="journal article" date="2018" name="Front. Plant Sci.">
        <title>Red Clover (Trifolium pratense) and Zigzag Clover (T. medium) - A Picture of Genomic Similarities and Differences.</title>
        <authorList>
            <person name="Dluhosova J."/>
            <person name="Istvanek J."/>
            <person name="Nedelnik J."/>
            <person name="Repkova J."/>
        </authorList>
    </citation>
    <scope>NUCLEOTIDE SEQUENCE [LARGE SCALE GENOMIC DNA]</scope>
    <source>
        <strain evidence="2">cv. 10/8</strain>
        <tissue evidence="1">Leaf</tissue>
    </source>
</reference>
<sequence>MVVFGSDYFGTAALVVVPLSVCFCLEDFGVE</sequence>
<evidence type="ECO:0000313" key="2">
    <source>
        <dbReference type="Proteomes" id="UP000265520"/>
    </source>
</evidence>
<feature type="non-terminal residue" evidence="1">
    <location>
        <position position="31"/>
    </location>
</feature>
<comment type="caution">
    <text evidence="1">The sequence shown here is derived from an EMBL/GenBank/DDBJ whole genome shotgun (WGS) entry which is preliminary data.</text>
</comment>
<protein>
    <submittedName>
        <fullName evidence="1">Uncharacterized protein</fullName>
    </submittedName>
</protein>